<dbReference type="EMBL" id="CAJVPU010029752">
    <property type="protein sequence ID" value="CAG8711733.1"/>
    <property type="molecule type" value="Genomic_DNA"/>
</dbReference>
<accession>A0ACA9PJ85</accession>
<comment type="caution">
    <text evidence="1">The sequence shown here is derived from an EMBL/GenBank/DDBJ whole genome shotgun (WGS) entry which is preliminary data.</text>
</comment>
<protein>
    <submittedName>
        <fullName evidence="1">11451_t:CDS:1</fullName>
    </submittedName>
</protein>
<name>A0ACA9PJ85_9GLOM</name>
<keyword evidence="2" id="KW-1185">Reference proteome</keyword>
<feature type="non-terminal residue" evidence="1">
    <location>
        <position position="42"/>
    </location>
</feature>
<evidence type="ECO:0000313" key="2">
    <source>
        <dbReference type="Proteomes" id="UP000789702"/>
    </source>
</evidence>
<gene>
    <name evidence="1" type="ORF">DHETER_LOCUS12301</name>
</gene>
<sequence>VATLTAVRAIDAENSGNQIGGLNTAGEFCNKARAEISRIEAG</sequence>
<dbReference type="Proteomes" id="UP000789702">
    <property type="component" value="Unassembled WGS sequence"/>
</dbReference>
<feature type="non-terminal residue" evidence="1">
    <location>
        <position position="1"/>
    </location>
</feature>
<organism evidence="1 2">
    <name type="scientific">Dentiscutata heterogama</name>
    <dbReference type="NCBI Taxonomy" id="1316150"/>
    <lineage>
        <taxon>Eukaryota</taxon>
        <taxon>Fungi</taxon>
        <taxon>Fungi incertae sedis</taxon>
        <taxon>Mucoromycota</taxon>
        <taxon>Glomeromycotina</taxon>
        <taxon>Glomeromycetes</taxon>
        <taxon>Diversisporales</taxon>
        <taxon>Gigasporaceae</taxon>
        <taxon>Dentiscutata</taxon>
    </lineage>
</organism>
<evidence type="ECO:0000313" key="1">
    <source>
        <dbReference type="EMBL" id="CAG8711733.1"/>
    </source>
</evidence>
<reference evidence="1" key="1">
    <citation type="submission" date="2021-06" db="EMBL/GenBank/DDBJ databases">
        <authorList>
            <person name="Kallberg Y."/>
            <person name="Tangrot J."/>
            <person name="Rosling A."/>
        </authorList>
    </citation>
    <scope>NUCLEOTIDE SEQUENCE</scope>
    <source>
        <strain evidence="1">IL203A</strain>
    </source>
</reference>
<proteinExistence type="predicted"/>